<organism evidence="3 4">
    <name type="scientific">Methylobacterium phyllostachyos</name>
    <dbReference type="NCBI Taxonomy" id="582672"/>
    <lineage>
        <taxon>Bacteria</taxon>
        <taxon>Pseudomonadati</taxon>
        <taxon>Pseudomonadota</taxon>
        <taxon>Alphaproteobacteria</taxon>
        <taxon>Hyphomicrobiales</taxon>
        <taxon>Methylobacteriaceae</taxon>
        <taxon>Methylobacterium</taxon>
    </lineage>
</organism>
<dbReference type="InterPro" id="IPR006442">
    <property type="entry name" value="Antitoxin_Phd/YefM"/>
</dbReference>
<dbReference type="Pfam" id="PF02604">
    <property type="entry name" value="PhdYeFM_antitox"/>
    <property type="match status" value="1"/>
</dbReference>
<comment type="similarity">
    <text evidence="1 2">Belongs to the phD/YefM antitoxin family.</text>
</comment>
<evidence type="ECO:0000313" key="4">
    <source>
        <dbReference type="Proteomes" id="UP000198704"/>
    </source>
</evidence>
<dbReference type="AlphaFoldDB" id="A0A1H0H5X4"/>
<dbReference type="InterPro" id="IPR036165">
    <property type="entry name" value="YefM-like_sf"/>
</dbReference>
<dbReference type="EMBL" id="FNHS01000015">
    <property type="protein sequence ID" value="SDO14646.1"/>
    <property type="molecule type" value="Genomic_DNA"/>
</dbReference>
<dbReference type="STRING" id="582672.SAMN05216360_115111"/>
<reference evidence="4" key="1">
    <citation type="submission" date="2016-10" db="EMBL/GenBank/DDBJ databases">
        <authorList>
            <person name="Varghese N."/>
            <person name="Submissions S."/>
        </authorList>
    </citation>
    <scope>NUCLEOTIDE SEQUENCE [LARGE SCALE GENOMIC DNA]</scope>
    <source>
        <strain evidence="4">BL47</strain>
    </source>
</reference>
<dbReference type="SUPFAM" id="SSF143120">
    <property type="entry name" value="YefM-like"/>
    <property type="match status" value="1"/>
</dbReference>
<gene>
    <name evidence="3" type="ORF">SAMN05216360_115111</name>
</gene>
<evidence type="ECO:0000313" key="3">
    <source>
        <dbReference type="EMBL" id="SDO14646.1"/>
    </source>
</evidence>
<evidence type="ECO:0000256" key="1">
    <source>
        <dbReference type="ARBA" id="ARBA00009981"/>
    </source>
</evidence>
<sequence>MDTISLADAETQLSALIERVAIGDSVAITRDGRPVALLTRTDSPLQPISLDVLRAVTAAMPEQGESAGSFIRTMRDEDRY</sequence>
<dbReference type="Proteomes" id="UP000198704">
    <property type="component" value="Unassembled WGS sequence"/>
</dbReference>
<name>A0A1H0H5X4_9HYPH</name>
<accession>A0A1H0H5X4</accession>
<dbReference type="Gene3D" id="3.40.1620.10">
    <property type="entry name" value="YefM-like domain"/>
    <property type="match status" value="1"/>
</dbReference>
<keyword evidence="4" id="KW-1185">Reference proteome</keyword>
<evidence type="ECO:0000256" key="2">
    <source>
        <dbReference type="RuleBase" id="RU362080"/>
    </source>
</evidence>
<protein>
    <recommendedName>
        <fullName evidence="2">Antitoxin</fullName>
    </recommendedName>
</protein>
<comment type="function">
    <text evidence="2">Antitoxin component of a type II toxin-antitoxin (TA) system.</text>
</comment>
<dbReference type="RefSeq" id="WP_091719998.1">
    <property type="nucleotide sequence ID" value="NZ_FNHS01000015.1"/>
</dbReference>
<dbReference type="OrthoDB" id="9800503at2"/>
<dbReference type="NCBIfam" id="TIGR01552">
    <property type="entry name" value="phd_fam"/>
    <property type="match status" value="1"/>
</dbReference>
<proteinExistence type="inferred from homology"/>